<dbReference type="EMBL" id="JAWDGP010003087">
    <property type="protein sequence ID" value="KAK3777340.1"/>
    <property type="molecule type" value="Genomic_DNA"/>
</dbReference>
<organism evidence="1 2">
    <name type="scientific">Elysia crispata</name>
    <name type="common">lettuce slug</name>
    <dbReference type="NCBI Taxonomy" id="231223"/>
    <lineage>
        <taxon>Eukaryota</taxon>
        <taxon>Metazoa</taxon>
        <taxon>Spiralia</taxon>
        <taxon>Lophotrochozoa</taxon>
        <taxon>Mollusca</taxon>
        <taxon>Gastropoda</taxon>
        <taxon>Heterobranchia</taxon>
        <taxon>Euthyneura</taxon>
        <taxon>Panpulmonata</taxon>
        <taxon>Sacoglossa</taxon>
        <taxon>Placobranchoidea</taxon>
        <taxon>Plakobranchidae</taxon>
        <taxon>Elysia</taxon>
    </lineage>
</organism>
<protein>
    <submittedName>
        <fullName evidence="1">Uncharacterized protein</fullName>
    </submittedName>
</protein>
<dbReference type="Proteomes" id="UP001283361">
    <property type="component" value="Unassembled WGS sequence"/>
</dbReference>
<proteinExistence type="predicted"/>
<name>A0AAE0ZXM3_9GAST</name>
<evidence type="ECO:0000313" key="1">
    <source>
        <dbReference type="EMBL" id="KAK3777340.1"/>
    </source>
</evidence>
<comment type="caution">
    <text evidence="1">The sequence shown here is derived from an EMBL/GenBank/DDBJ whole genome shotgun (WGS) entry which is preliminary data.</text>
</comment>
<accession>A0AAE0ZXM3</accession>
<sequence>MLVRVRFIVKYIEKDKIHNYETNSLDKLKATSEFHATQVKELHLFILCSTLAGTIEPAVVIRSTSVAGATRPTPWGAGQPQT</sequence>
<gene>
    <name evidence="1" type="ORF">RRG08_062505</name>
</gene>
<evidence type="ECO:0000313" key="2">
    <source>
        <dbReference type="Proteomes" id="UP001283361"/>
    </source>
</evidence>
<dbReference type="AlphaFoldDB" id="A0AAE0ZXM3"/>
<keyword evidence="2" id="KW-1185">Reference proteome</keyword>
<reference evidence="1" key="1">
    <citation type="journal article" date="2023" name="G3 (Bethesda)">
        <title>A reference genome for the long-term kleptoplast-retaining sea slug Elysia crispata morphotype clarki.</title>
        <authorList>
            <person name="Eastman K.E."/>
            <person name="Pendleton A.L."/>
            <person name="Shaikh M.A."/>
            <person name="Suttiyut T."/>
            <person name="Ogas R."/>
            <person name="Tomko P."/>
            <person name="Gavelis G."/>
            <person name="Widhalm J.R."/>
            <person name="Wisecaver J.H."/>
        </authorList>
    </citation>
    <scope>NUCLEOTIDE SEQUENCE</scope>
    <source>
        <strain evidence="1">ECLA1</strain>
    </source>
</reference>